<dbReference type="InterPro" id="IPR011989">
    <property type="entry name" value="ARM-like"/>
</dbReference>
<name>B8CBH9_THAPS</name>
<accession>B8CBH9</accession>
<dbReference type="PaxDb" id="35128-Thaps9500"/>
<evidence type="ECO:0000313" key="3">
    <source>
        <dbReference type="Proteomes" id="UP000001449"/>
    </source>
</evidence>
<dbReference type="EMBL" id="CM000648">
    <property type="protein sequence ID" value="EED89322.1"/>
    <property type="molecule type" value="Genomic_DNA"/>
</dbReference>
<keyword evidence="3" id="KW-1185">Reference proteome</keyword>
<gene>
    <name evidence="2" type="ORF">THAPSDRAFT_9500</name>
</gene>
<feature type="compositionally biased region" description="Low complexity" evidence="1">
    <location>
        <begin position="254"/>
        <end position="272"/>
    </location>
</feature>
<dbReference type="InParanoid" id="B8CBH9"/>
<evidence type="ECO:0000256" key="1">
    <source>
        <dbReference type="SAM" id="MobiDB-lite"/>
    </source>
</evidence>
<evidence type="ECO:0000313" key="2">
    <source>
        <dbReference type="EMBL" id="EED89322.1"/>
    </source>
</evidence>
<dbReference type="SUPFAM" id="SSF48371">
    <property type="entry name" value="ARM repeat"/>
    <property type="match status" value="1"/>
</dbReference>
<dbReference type="GeneID" id="7446943"/>
<dbReference type="RefSeq" id="XP_002293586.1">
    <property type="nucleotide sequence ID" value="XM_002293550.1"/>
</dbReference>
<reference evidence="2 3" key="2">
    <citation type="journal article" date="2008" name="Nature">
        <title>The Phaeodactylum genome reveals the evolutionary history of diatom genomes.</title>
        <authorList>
            <person name="Bowler C."/>
            <person name="Allen A.E."/>
            <person name="Badger J.H."/>
            <person name="Grimwood J."/>
            <person name="Jabbari K."/>
            <person name="Kuo A."/>
            <person name="Maheswari U."/>
            <person name="Martens C."/>
            <person name="Maumus F."/>
            <person name="Otillar R.P."/>
            <person name="Rayko E."/>
            <person name="Salamov A."/>
            <person name="Vandepoele K."/>
            <person name="Beszteri B."/>
            <person name="Gruber A."/>
            <person name="Heijde M."/>
            <person name="Katinka M."/>
            <person name="Mock T."/>
            <person name="Valentin K."/>
            <person name="Verret F."/>
            <person name="Berges J.A."/>
            <person name="Brownlee C."/>
            <person name="Cadoret J.P."/>
            <person name="Chiovitti A."/>
            <person name="Choi C.J."/>
            <person name="Coesel S."/>
            <person name="De Martino A."/>
            <person name="Detter J.C."/>
            <person name="Durkin C."/>
            <person name="Falciatore A."/>
            <person name="Fournet J."/>
            <person name="Haruta M."/>
            <person name="Huysman M.J."/>
            <person name="Jenkins B.D."/>
            <person name="Jiroutova K."/>
            <person name="Jorgensen R.E."/>
            <person name="Joubert Y."/>
            <person name="Kaplan A."/>
            <person name="Kroger N."/>
            <person name="Kroth P.G."/>
            <person name="La Roche J."/>
            <person name="Lindquist E."/>
            <person name="Lommer M."/>
            <person name="Martin-Jezequel V."/>
            <person name="Lopez P.J."/>
            <person name="Lucas S."/>
            <person name="Mangogna M."/>
            <person name="McGinnis K."/>
            <person name="Medlin L.K."/>
            <person name="Montsant A."/>
            <person name="Oudot-Le Secq M.P."/>
            <person name="Napoli C."/>
            <person name="Obornik M."/>
            <person name="Parker M.S."/>
            <person name="Petit J.L."/>
            <person name="Porcel B.M."/>
            <person name="Poulsen N."/>
            <person name="Robison M."/>
            <person name="Rychlewski L."/>
            <person name="Rynearson T.A."/>
            <person name="Schmutz J."/>
            <person name="Shapiro H."/>
            <person name="Siaut M."/>
            <person name="Stanley M."/>
            <person name="Sussman M.R."/>
            <person name="Taylor A.R."/>
            <person name="Vardi A."/>
            <person name="von Dassow P."/>
            <person name="Vyverman W."/>
            <person name="Willis A."/>
            <person name="Wyrwicz L.S."/>
            <person name="Rokhsar D.S."/>
            <person name="Weissenbach J."/>
            <person name="Armbrust E.V."/>
            <person name="Green B.R."/>
            <person name="Van de Peer Y."/>
            <person name="Grigoriev I.V."/>
        </authorList>
    </citation>
    <scope>NUCLEOTIDE SEQUENCE [LARGE SCALE GENOMIC DNA]</scope>
    <source>
        <strain evidence="2 3">CCMP1335</strain>
    </source>
</reference>
<dbReference type="eggNOG" id="ENOG502SM21">
    <property type="taxonomic scope" value="Eukaryota"/>
</dbReference>
<dbReference type="Proteomes" id="UP000001449">
    <property type="component" value="Chromosome 13"/>
</dbReference>
<proteinExistence type="predicted"/>
<dbReference type="HOGENOM" id="CLU_583318_0_0_1"/>
<organism evidence="2 3">
    <name type="scientific">Thalassiosira pseudonana</name>
    <name type="common">Marine diatom</name>
    <name type="synonym">Cyclotella nana</name>
    <dbReference type="NCBI Taxonomy" id="35128"/>
    <lineage>
        <taxon>Eukaryota</taxon>
        <taxon>Sar</taxon>
        <taxon>Stramenopiles</taxon>
        <taxon>Ochrophyta</taxon>
        <taxon>Bacillariophyta</taxon>
        <taxon>Coscinodiscophyceae</taxon>
        <taxon>Thalassiosirophycidae</taxon>
        <taxon>Thalassiosirales</taxon>
        <taxon>Thalassiosiraceae</taxon>
        <taxon>Thalassiosira</taxon>
    </lineage>
</organism>
<protein>
    <submittedName>
        <fullName evidence="2">Uncharacterized protein</fullName>
    </submittedName>
</protein>
<dbReference type="AlphaFoldDB" id="B8CBH9"/>
<reference evidence="2 3" key="1">
    <citation type="journal article" date="2004" name="Science">
        <title>The genome of the diatom Thalassiosira pseudonana: ecology, evolution, and metabolism.</title>
        <authorList>
            <person name="Armbrust E.V."/>
            <person name="Berges J.A."/>
            <person name="Bowler C."/>
            <person name="Green B.R."/>
            <person name="Martinez D."/>
            <person name="Putnam N.H."/>
            <person name="Zhou S."/>
            <person name="Allen A.E."/>
            <person name="Apt K.E."/>
            <person name="Bechner M."/>
            <person name="Brzezinski M.A."/>
            <person name="Chaal B.K."/>
            <person name="Chiovitti A."/>
            <person name="Davis A.K."/>
            <person name="Demarest M.S."/>
            <person name="Detter J.C."/>
            <person name="Glavina T."/>
            <person name="Goodstein D."/>
            <person name="Hadi M.Z."/>
            <person name="Hellsten U."/>
            <person name="Hildebrand M."/>
            <person name="Jenkins B.D."/>
            <person name="Jurka J."/>
            <person name="Kapitonov V.V."/>
            <person name="Kroger N."/>
            <person name="Lau W.W."/>
            <person name="Lane T.W."/>
            <person name="Larimer F.W."/>
            <person name="Lippmeier J.C."/>
            <person name="Lucas S."/>
            <person name="Medina M."/>
            <person name="Montsant A."/>
            <person name="Obornik M."/>
            <person name="Parker M.S."/>
            <person name="Palenik B."/>
            <person name="Pazour G.J."/>
            <person name="Richardson P.M."/>
            <person name="Rynearson T.A."/>
            <person name="Saito M.A."/>
            <person name="Schwartz D.C."/>
            <person name="Thamatrakoln K."/>
            <person name="Valentin K."/>
            <person name="Vardi A."/>
            <person name="Wilkerson F.P."/>
            <person name="Rokhsar D.S."/>
        </authorList>
    </citation>
    <scope>NUCLEOTIDE SEQUENCE [LARGE SCALE GENOMIC DNA]</scope>
    <source>
        <strain evidence="2 3">CCMP1335</strain>
    </source>
</reference>
<dbReference type="KEGG" id="tps:THAPSDRAFT_9500"/>
<sequence length="469" mass="51063">MATSVLSLLGRCGIGSEIDDTLVNVDDGGESSNDAPAPAAAVKKNSVARSLNLNCLSTGKSKYHPDELSSDYARLYSLEQTVPQILDCLSSPPPIEPSDKQARKLLKVNNAKKTNALRQLHDLTKKGNEHNRVPIVCAKKWDVVGTLSTALLQMEDDIESDTVNDTKQSKPSVNENRRLICWILNNLSIPYENKATMALGSSSSKLLQALVSVIQANLPSSYLCCICFMNLTFLSDAIQPVTLFVTPSPMYDRSNSSNTPLSSSVRRNSSLKSRTRSANGGTTIHFDGSLGSLSEETKRVLENPSSLLRVVERMMLTNSPFLLSTVTSVQGEAIRWACGFIRNVTFAMENADITNKEDSLIDSTGRQGVISNSVIDELCTLISHTEIPRLAVLFVRDSPNPTVKWTKNSLEDISLGIMCNLAQFTSSREALRRAGAVQSLETIEGLPGIHGYRARAIRCSLGALPMQCP</sequence>
<feature type="region of interest" description="Disordered" evidence="1">
    <location>
        <begin position="252"/>
        <end position="280"/>
    </location>
</feature>
<dbReference type="InterPro" id="IPR016024">
    <property type="entry name" value="ARM-type_fold"/>
</dbReference>
<dbReference type="Gene3D" id="1.25.10.10">
    <property type="entry name" value="Leucine-rich Repeat Variant"/>
    <property type="match status" value="1"/>
</dbReference>